<dbReference type="InterPro" id="IPR002181">
    <property type="entry name" value="Fibrinogen_a/b/g_C_dom"/>
</dbReference>
<feature type="domain" description="Fibrinogen C-terminal" evidence="5">
    <location>
        <begin position="25"/>
        <end position="74"/>
    </location>
</feature>
<dbReference type="GO" id="GO:0046872">
    <property type="term" value="F:metal ion binding"/>
    <property type="evidence" value="ECO:0007669"/>
    <property type="project" value="UniProtKB-KW"/>
</dbReference>
<keyword evidence="2" id="KW-0430">Lectin</keyword>
<gene>
    <name evidence="6" type="ORF">NEMVEDRAFT_v1g216620</name>
</gene>
<keyword evidence="3" id="KW-0106">Calcium</keyword>
<dbReference type="Proteomes" id="UP000001593">
    <property type="component" value="Unassembled WGS sequence"/>
</dbReference>
<dbReference type="EMBL" id="DS469772">
    <property type="protein sequence ID" value="EDO33454.1"/>
    <property type="molecule type" value="Genomic_DNA"/>
</dbReference>
<dbReference type="Gene3D" id="3.90.215.10">
    <property type="entry name" value="Gamma Fibrinogen, chain A, domain 1"/>
    <property type="match status" value="1"/>
</dbReference>
<accession>A7SS53</accession>
<evidence type="ECO:0000313" key="7">
    <source>
        <dbReference type="Proteomes" id="UP000001593"/>
    </source>
</evidence>
<dbReference type="KEGG" id="nve:5504667"/>
<dbReference type="InterPro" id="IPR014716">
    <property type="entry name" value="Fibrinogen_a/b/g_C_1"/>
</dbReference>
<proteinExistence type="predicted"/>
<sequence length="238" mass="26617">MVLVGYFNNCLVFVCFAIETEKLGWFIHKPALSCKEILDKEGPGPDGEYYIDPGSGVTLPVFCDMTHEGGGWLLTMNLTYQTGRNGFTNYPTYSGISKFRDGYMGISSPALGELHSLINFTQLRFHCQKKLTRTLHIITTQDDKGTAVIDYFTAKTANLPTSCGSFTRGADDNSMLAIGCGQWGAGKWGHENRKTEALRMYDYAMYIPLKYHWIANGGYCDDTSSSSSDGDFWFIYVR</sequence>
<evidence type="ECO:0000256" key="1">
    <source>
        <dbReference type="ARBA" id="ARBA00022723"/>
    </source>
</evidence>
<keyword evidence="4" id="KW-1015">Disulfide bond</keyword>
<evidence type="ECO:0000256" key="2">
    <source>
        <dbReference type="ARBA" id="ARBA00022734"/>
    </source>
</evidence>
<protein>
    <recommendedName>
        <fullName evidence="5">Fibrinogen C-terminal domain-containing protein</fullName>
    </recommendedName>
</protein>
<dbReference type="PANTHER" id="PTHR16146">
    <property type="entry name" value="INTELECTIN"/>
    <property type="match status" value="1"/>
</dbReference>
<evidence type="ECO:0000259" key="5">
    <source>
        <dbReference type="PROSITE" id="PS51406"/>
    </source>
</evidence>
<dbReference type="PANTHER" id="PTHR16146:SF46">
    <property type="entry name" value="INTELECTIN-1A-RELATED"/>
    <property type="match status" value="1"/>
</dbReference>
<dbReference type="PROSITE" id="PS51406">
    <property type="entry name" value="FIBRINOGEN_C_2"/>
    <property type="match status" value="1"/>
</dbReference>
<reference evidence="6 7" key="1">
    <citation type="journal article" date="2007" name="Science">
        <title>Sea anemone genome reveals ancestral eumetazoan gene repertoire and genomic organization.</title>
        <authorList>
            <person name="Putnam N.H."/>
            <person name="Srivastava M."/>
            <person name="Hellsten U."/>
            <person name="Dirks B."/>
            <person name="Chapman J."/>
            <person name="Salamov A."/>
            <person name="Terry A."/>
            <person name="Shapiro H."/>
            <person name="Lindquist E."/>
            <person name="Kapitonov V.V."/>
            <person name="Jurka J."/>
            <person name="Genikhovich G."/>
            <person name="Grigoriev I.V."/>
            <person name="Lucas S.M."/>
            <person name="Steele R.E."/>
            <person name="Finnerty J.R."/>
            <person name="Technau U."/>
            <person name="Martindale M.Q."/>
            <person name="Rokhsar D.S."/>
        </authorList>
    </citation>
    <scope>NUCLEOTIDE SEQUENCE [LARGE SCALE GENOMIC DNA]</scope>
    <source>
        <strain evidence="7">CH2 X CH6</strain>
    </source>
</reference>
<keyword evidence="7" id="KW-1185">Reference proteome</keyword>
<dbReference type="InterPro" id="IPR036056">
    <property type="entry name" value="Fibrinogen-like_C"/>
</dbReference>
<dbReference type="GO" id="GO:0070492">
    <property type="term" value="F:oligosaccharide binding"/>
    <property type="evidence" value="ECO:0000318"/>
    <property type="project" value="GO_Central"/>
</dbReference>
<evidence type="ECO:0000313" key="6">
    <source>
        <dbReference type="EMBL" id="EDO33454.1"/>
    </source>
</evidence>
<dbReference type="AlphaFoldDB" id="A7SS53"/>
<dbReference type="OrthoDB" id="5973703at2759"/>
<evidence type="ECO:0000256" key="3">
    <source>
        <dbReference type="ARBA" id="ARBA00022837"/>
    </source>
</evidence>
<dbReference type="SUPFAM" id="SSF56496">
    <property type="entry name" value="Fibrinogen C-terminal domain-like"/>
    <property type="match status" value="1"/>
</dbReference>
<evidence type="ECO:0000256" key="4">
    <source>
        <dbReference type="ARBA" id="ARBA00023157"/>
    </source>
</evidence>
<dbReference type="OMA" id="WIANGGY"/>
<organism evidence="6 7">
    <name type="scientific">Nematostella vectensis</name>
    <name type="common">Starlet sea anemone</name>
    <dbReference type="NCBI Taxonomy" id="45351"/>
    <lineage>
        <taxon>Eukaryota</taxon>
        <taxon>Metazoa</taxon>
        <taxon>Cnidaria</taxon>
        <taxon>Anthozoa</taxon>
        <taxon>Hexacorallia</taxon>
        <taxon>Actiniaria</taxon>
        <taxon>Edwardsiidae</taxon>
        <taxon>Nematostella</taxon>
    </lineage>
</organism>
<keyword evidence="1" id="KW-0479">Metal-binding</keyword>
<dbReference type="GO" id="GO:0005615">
    <property type="term" value="C:extracellular space"/>
    <property type="evidence" value="ECO:0000318"/>
    <property type="project" value="GO_Central"/>
</dbReference>
<dbReference type="NCBIfam" id="NF040941">
    <property type="entry name" value="GGGWT_bact"/>
    <property type="match status" value="1"/>
</dbReference>
<dbReference type="PhylomeDB" id="A7SS53"/>
<name>A7SS53_NEMVE</name>
<dbReference type="InParanoid" id="A7SS53"/>
<dbReference type="HOGENOM" id="CLU_066325_0_0_1"/>